<accession>A0A9P6G3D3</accession>
<dbReference type="AlphaFoldDB" id="A0A9P6G3D3"/>
<dbReference type="Proteomes" id="UP000756921">
    <property type="component" value="Unassembled WGS sequence"/>
</dbReference>
<protein>
    <submittedName>
        <fullName evidence="1">Uncharacterized protein</fullName>
    </submittedName>
</protein>
<evidence type="ECO:0000313" key="2">
    <source>
        <dbReference type="EMBL" id="KAF9728678.1"/>
    </source>
</evidence>
<keyword evidence="3" id="KW-1185">Reference proteome</keyword>
<dbReference type="EMBL" id="WJXW01000019">
    <property type="protein sequence ID" value="KAF9728678.1"/>
    <property type="molecule type" value="Genomic_DNA"/>
</dbReference>
<evidence type="ECO:0000313" key="3">
    <source>
        <dbReference type="Proteomes" id="UP000756921"/>
    </source>
</evidence>
<reference evidence="1" key="1">
    <citation type="journal article" date="2020" name="Mol. Plant Microbe Interact.">
        <title>Genome Sequence of the Biocontrol Agent Coniothyrium minitans strain Conio (IMI 134523).</title>
        <authorList>
            <person name="Patel D."/>
            <person name="Shittu T.A."/>
            <person name="Baroncelli R."/>
            <person name="Muthumeenakshi S."/>
            <person name="Osborne T.H."/>
            <person name="Janganan T.K."/>
            <person name="Sreenivasaprasad S."/>
        </authorList>
    </citation>
    <scope>NUCLEOTIDE SEQUENCE</scope>
    <source>
        <strain evidence="1">Conio</strain>
    </source>
</reference>
<comment type="caution">
    <text evidence="1">The sequence shown here is derived from an EMBL/GenBank/DDBJ whole genome shotgun (WGS) entry which is preliminary data.</text>
</comment>
<organism evidence="1 3">
    <name type="scientific">Paraphaeosphaeria minitans</name>
    <dbReference type="NCBI Taxonomy" id="565426"/>
    <lineage>
        <taxon>Eukaryota</taxon>
        <taxon>Fungi</taxon>
        <taxon>Dikarya</taxon>
        <taxon>Ascomycota</taxon>
        <taxon>Pezizomycotina</taxon>
        <taxon>Dothideomycetes</taxon>
        <taxon>Pleosporomycetidae</taxon>
        <taxon>Pleosporales</taxon>
        <taxon>Massarineae</taxon>
        <taxon>Didymosphaeriaceae</taxon>
        <taxon>Paraphaeosphaeria</taxon>
    </lineage>
</organism>
<dbReference type="EMBL" id="WJXW01000032">
    <property type="protein sequence ID" value="KAF9728327.1"/>
    <property type="molecule type" value="Genomic_DNA"/>
</dbReference>
<name>A0A9P6G3D3_9PLEO</name>
<sequence>MGNDAQPSFRAWTRSARFVAGAHSAVSDWMEEIVDAQLLVPPCLLSPSCTLTLAVTHLPPSAGNAILLPLKDGSANTTGRQGVMAPVATETRRFPPTKAPPHVRQINDSVFEDFYCASGEPALGEVVTSREAVGQQLRSGGSRRCRCQWKV</sequence>
<evidence type="ECO:0000313" key="1">
    <source>
        <dbReference type="EMBL" id="KAF9728327.1"/>
    </source>
</evidence>
<gene>
    <name evidence="2" type="ORF">PMIN01_13506</name>
    <name evidence="1" type="ORF">PMIN01_13672</name>
</gene>
<proteinExistence type="predicted"/>